<dbReference type="Gene3D" id="3.40.50.2300">
    <property type="match status" value="1"/>
</dbReference>
<evidence type="ECO:0000259" key="11">
    <source>
        <dbReference type="PROSITE" id="PS50109"/>
    </source>
</evidence>
<dbReference type="SMART" id="SM00448">
    <property type="entry name" value="REC"/>
    <property type="match status" value="1"/>
</dbReference>
<gene>
    <name evidence="13" type="ORF">A3F84_29005</name>
</gene>
<dbReference type="SMART" id="SM00388">
    <property type="entry name" value="HisKA"/>
    <property type="match status" value="1"/>
</dbReference>
<reference evidence="13 14" key="1">
    <citation type="journal article" date="2016" name="Nat. Commun.">
        <title>Thousands of microbial genomes shed light on interconnected biogeochemical processes in an aquifer system.</title>
        <authorList>
            <person name="Anantharaman K."/>
            <person name="Brown C.T."/>
            <person name="Hug L.A."/>
            <person name="Sharon I."/>
            <person name="Castelle C.J."/>
            <person name="Probst A.J."/>
            <person name="Thomas B.C."/>
            <person name="Singh A."/>
            <person name="Wilkins M.J."/>
            <person name="Karaoz U."/>
            <person name="Brodie E.L."/>
            <person name="Williams K.H."/>
            <person name="Hubbard S.S."/>
            <person name="Banfield J.F."/>
        </authorList>
    </citation>
    <scope>NUCLEOTIDE SEQUENCE [LARGE SCALE GENOMIC DNA]</scope>
    <source>
        <strain evidence="14">RIFCSPLOWO2_12_FULL_64_10</strain>
    </source>
</reference>
<dbReference type="SUPFAM" id="SSF55874">
    <property type="entry name" value="ATPase domain of HSP90 chaperone/DNA topoisomerase II/histidine kinase"/>
    <property type="match status" value="1"/>
</dbReference>
<dbReference type="InterPro" id="IPR003018">
    <property type="entry name" value="GAF"/>
</dbReference>
<keyword evidence="4" id="KW-0808">Transferase</keyword>
<dbReference type="Pfam" id="PF02518">
    <property type="entry name" value="HATPase_c"/>
    <property type="match status" value="1"/>
</dbReference>
<evidence type="ECO:0000313" key="14">
    <source>
        <dbReference type="Proteomes" id="UP000178606"/>
    </source>
</evidence>
<dbReference type="GO" id="GO:0000155">
    <property type="term" value="F:phosphorelay sensor kinase activity"/>
    <property type="evidence" value="ECO:0007669"/>
    <property type="project" value="InterPro"/>
</dbReference>
<dbReference type="InterPro" id="IPR011006">
    <property type="entry name" value="CheY-like_superfamily"/>
</dbReference>
<dbReference type="Pfam" id="PF00512">
    <property type="entry name" value="HisKA"/>
    <property type="match status" value="1"/>
</dbReference>
<evidence type="ECO:0000256" key="7">
    <source>
        <dbReference type="ARBA" id="ARBA00022840"/>
    </source>
</evidence>
<dbReference type="Proteomes" id="UP000178606">
    <property type="component" value="Unassembled WGS sequence"/>
</dbReference>
<dbReference type="PROSITE" id="PS50110">
    <property type="entry name" value="RESPONSE_REGULATORY"/>
    <property type="match status" value="1"/>
</dbReference>
<sequence>MPEKDRILVVDDEPEQGRLLHRALGRLGYAVEVATGGDEAIGCLDRAAFDLLIADLVLPDVDGLQVIDHALQVPYPPEVILITGYPSLESAQQAIERGVHDYLIKPLNYAELGVKVRKALQQRRVARENLMLREIASIHEAARALTLAHTTDDLLDLIMDECFDLTRAESGSIMLVSERSPGLVVRLVRGRTDDRVPPVGARLTSGIACWVAEHGEPVLIRGGEIIPDIGVRPRADWALGSAISLPIRVEEKTLGVINLNRSTGGRAFEQVDLNIASVMAMQAGVSIENALLKDRLRKKIDELEEANRRAEDAYRQLLQAEKLSAIGLMAGTVAHDITNPLAVIDGRAQLLMYRFPPDTETGKSLEAIKGQTDRISSLVKSLQNYARKGKGEKRPLNVVDCIEESFVLVSKLLYENGVHTIKRYPETLPPVLGNVTEIEQVFMNLIQNAGQAMEKGGELTLSAEAVEEIPGEGAVWVEVSVADTGPGIPPEALKAVFEPFYTTKPEGKGTGLGLAICKRILQEHLGEIAVESAVGKGTTFCVRFPVASGDATEKGP</sequence>
<dbReference type="InterPro" id="IPR036890">
    <property type="entry name" value="HATPase_C_sf"/>
</dbReference>
<dbReference type="InterPro" id="IPR003594">
    <property type="entry name" value="HATPase_dom"/>
</dbReference>
<evidence type="ECO:0000256" key="10">
    <source>
        <dbReference type="SAM" id="Coils"/>
    </source>
</evidence>
<keyword evidence="7" id="KW-0067">ATP-binding</keyword>
<evidence type="ECO:0000256" key="2">
    <source>
        <dbReference type="ARBA" id="ARBA00012438"/>
    </source>
</evidence>
<evidence type="ECO:0000259" key="12">
    <source>
        <dbReference type="PROSITE" id="PS50110"/>
    </source>
</evidence>
<evidence type="ECO:0000313" key="13">
    <source>
        <dbReference type="EMBL" id="OGG49533.1"/>
    </source>
</evidence>
<accession>A0A1F6CJW3</accession>
<evidence type="ECO:0000256" key="8">
    <source>
        <dbReference type="ARBA" id="ARBA00023012"/>
    </source>
</evidence>
<dbReference type="InterPro" id="IPR005467">
    <property type="entry name" value="His_kinase_dom"/>
</dbReference>
<dbReference type="InterPro" id="IPR004358">
    <property type="entry name" value="Sig_transdc_His_kin-like_C"/>
</dbReference>
<keyword evidence="10" id="KW-0175">Coiled coil</keyword>
<dbReference type="SMART" id="SM00387">
    <property type="entry name" value="HATPase_c"/>
    <property type="match status" value="1"/>
</dbReference>
<keyword evidence="6" id="KW-0418">Kinase</keyword>
<comment type="caution">
    <text evidence="13">The sequence shown here is derived from an EMBL/GenBank/DDBJ whole genome shotgun (WGS) entry which is preliminary data.</text>
</comment>
<dbReference type="EC" id="2.7.13.3" evidence="2"/>
<dbReference type="AlphaFoldDB" id="A0A1F6CJW3"/>
<dbReference type="Gene3D" id="1.10.287.130">
    <property type="match status" value="1"/>
</dbReference>
<dbReference type="SUPFAM" id="SSF47384">
    <property type="entry name" value="Homodimeric domain of signal transducing histidine kinase"/>
    <property type="match status" value="1"/>
</dbReference>
<dbReference type="CDD" id="cd00082">
    <property type="entry name" value="HisKA"/>
    <property type="match status" value="1"/>
</dbReference>
<dbReference type="PANTHER" id="PTHR43065">
    <property type="entry name" value="SENSOR HISTIDINE KINASE"/>
    <property type="match status" value="1"/>
</dbReference>
<dbReference type="CDD" id="cd00156">
    <property type="entry name" value="REC"/>
    <property type="match status" value="1"/>
</dbReference>
<dbReference type="InterPro" id="IPR003661">
    <property type="entry name" value="HisK_dim/P_dom"/>
</dbReference>
<dbReference type="GO" id="GO:0005524">
    <property type="term" value="F:ATP binding"/>
    <property type="evidence" value="ECO:0007669"/>
    <property type="project" value="UniProtKB-KW"/>
</dbReference>
<keyword evidence="5" id="KW-0547">Nucleotide-binding</keyword>
<organism evidence="13 14">
    <name type="scientific">Handelsmanbacteria sp. (strain RIFCSPLOWO2_12_FULL_64_10)</name>
    <dbReference type="NCBI Taxonomy" id="1817868"/>
    <lineage>
        <taxon>Bacteria</taxon>
        <taxon>Candidatus Handelsmaniibacteriota</taxon>
    </lineage>
</organism>
<evidence type="ECO:0000256" key="4">
    <source>
        <dbReference type="ARBA" id="ARBA00022679"/>
    </source>
</evidence>
<proteinExistence type="predicted"/>
<dbReference type="PANTHER" id="PTHR43065:SF46">
    <property type="entry name" value="C4-DICARBOXYLATE TRANSPORT SENSOR PROTEIN DCTB"/>
    <property type="match status" value="1"/>
</dbReference>
<dbReference type="SUPFAM" id="SSF55781">
    <property type="entry name" value="GAF domain-like"/>
    <property type="match status" value="1"/>
</dbReference>
<dbReference type="Gene3D" id="3.30.565.10">
    <property type="entry name" value="Histidine kinase-like ATPase, C-terminal domain"/>
    <property type="match status" value="1"/>
</dbReference>
<comment type="catalytic activity">
    <reaction evidence="1">
        <text>ATP + protein L-histidine = ADP + protein N-phospho-L-histidine.</text>
        <dbReference type="EC" id="2.7.13.3"/>
    </reaction>
</comment>
<dbReference type="SUPFAM" id="SSF52172">
    <property type="entry name" value="CheY-like"/>
    <property type="match status" value="1"/>
</dbReference>
<dbReference type="PROSITE" id="PS50109">
    <property type="entry name" value="HIS_KIN"/>
    <property type="match status" value="1"/>
</dbReference>
<dbReference type="InterPro" id="IPR001789">
    <property type="entry name" value="Sig_transdc_resp-reg_receiver"/>
</dbReference>
<dbReference type="InterPro" id="IPR029016">
    <property type="entry name" value="GAF-like_dom_sf"/>
</dbReference>
<name>A0A1F6CJW3_HANXR</name>
<dbReference type="InterPro" id="IPR036097">
    <property type="entry name" value="HisK_dim/P_sf"/>
</dbReference>
<feature type="domain" description="Histidine kinase" evidence="11">
    <location>
        <begin position="332"/>
        <end position="548"/>
    </location>
</feature>
<evidence type="ECO:0000256" key="6">
    <source>
        <dbReference type="ARBA" id="ARBA00022777"/>
    </source>
</evidence>
<evidence type="ECO:0000256" key="5">
    <source>
        <dbReference type="ARBA" id="ARBA00022741"/>
    </source>
</evidence>
<protein>
    <recommendedName>
        <fullName evidence="2">histidine kinase</fullName>
        <ecNumber evidence="2">2.7.13.3</ecNumber>
    </recommendedName>
</protein>
<evidence type="ECO:0000256" key="1">
    <source>
        <dbReference type="ARBA" id="ARBA00000085"/>
    </source>
</evidence>
<dbReference type="PRINTS" id="PR00344">
    <property type="entry name" value="BCTRLSENSOR"/>
</dbReference>
<keyword evidence="8" id="KW-0902">Two-component regulatory system</keyword>
<dbReference type="SMART" id="SM00065">
    <property type="entry name" value="GAF"/>
    <property type="match status" value="1"/>
</dbReference>
<feature type="modified residue" description="4-aspartylphosphate" evidence="9">
    <location>
        <position position="55"/>
    </location>
</feature>
<dbReference type="EMBL" id="MFKF01000229">
    <property type="protein sequence ID" value="OGG49533.1"/>
    <property type="molecule type" value="Genomic_DNA"/>
</dbReference>
<dbReference type="Pfam" id="PF00072">
    <property type="entry name" value="Response_reg"/>
    <property type="match status" value="1"/>
</dbReference>
<dbReference type="Gene3D" id="3.30.450.40">
    <property type="match status" value="1"/>
</dbReference>
<feature type="coiled-coil region" evidence="10">
    <location>
        <begin position="289"/>
        <end position="323"/>
    </location>
</feature>
<feature type="domain" description="Response regulatory" evidence="12">
    <location>
        <begin position="6"/>
        <end position="120"/>
    </location>
</feature>
<keyword evidence="3 9" id="KW-0597">Phosphoprotein</keyword>
<evidence type="ECO:0000256" key="9">
    <source>
        <dbReference type="PROSITE-ProRule" id="PRU00169"/>
    </source>
</evidence>
<evidence type="ECO:0000256" key="3">
    <source>
        <dbReference type="ARBA" id="ARBA00022553"/>
    </source>
</evidence>
<dbReference type="Pfam" id="PF13185">
    <property type="entry name" value="GAF_2"/>
    <property type="match status" value="1"/>
</dbReference>